<dbReference type="EMBL" id="CQPA01000047">
    <property type="protein sequence ID" value="CNU99632.1"/>
    <property type="molecule type" value="Genomic_DNA"/>
</dbReference>
<sequence length="80" mass="9024">MCSELHKSGAFISFFECPFGNSGCRVTVMIRRNQVWLSVWSGLNVAIPEPVLLLMYFQPQAFLISGSSSSNWPKNLRNVE</sequence>
<dbReference type="EMBL" id="CQPD01000013">
    <property type="protein sequence ID" value="CNU02793.1"/>
    <property type="molecule type" value="Genomic_DNA"/>
</dbReference>
<evidence type="ECO:0000313" key="4">
    <source>
        <dbReference type="Proteomes" id="UP000039541"/>
    </source>
</evidence>
<evidence type="ECO:0000313" key="1">
    <source>
        <dbReference type="EMBL" id="CNU02793.1"/>
    </source>
</evidence>
<reference evidence="4 5" key="1">
    <citation type="submission" date="2015-03" db="EMBL/GenBank/DDBJ databases">
        <authorList>
            <consortium name="Pathogen Informatics"/>
        </authorList>
    </citation>
    <scope>NUCLEOTIDE SEQUENCE [LARGE SCALE GENOMIC DNA]</scope>
    <source>
        <strain evidence="2 4">3476</strain>
        <strain evidence="3 5">A1104</strain>
        <strain evidence="1 6">D4891</strain>
    </source>
</reference>
<dbReference type="Proteomes" id="UP000042394">
    <property type="component" value="Unassembled WGS sequence"/>
</dbReference>
<evidence type="ECO:0000313" key="5">
    <source>
        <dbReference type="Proteomes" id="UP000041314"/>
    </source>
</evidence>
<organism evidence="1 6">
    <name type="scientific">Salmonella enterica subsp. enterica serovar Bovismorbificans</name>
    <dbReference type="NCBI Taxonomy" id="58097"/>
    <lineage>
        <taxon>Bacteria</taxon>
        <taxon>Pseudomonadati</taxon>
        <taxon>Pseudomonadota</taxon>
        <taxon>Gammaproteobacteria</taxon>
        <taxon>Enterobacterales</taxon>
        <taxon>Enterobacteriaceae</taxon>
        <taxon>Salmonella</taxon>
    </lineage>
</organism>
<dbReference type="EMBL" id="CQPC01000041">
    <property type="protein sequence ID" value="CNU52330.1"/>
    <property type="molecule type" value="Genomic_DNA"/>
</dbReference>
<evidence type="ECO:0000313" key="3">
    <source>
        <dbReference type="EMBL" id="CNU99632.1"/>
    </source>
</evidence>
<evidence type="ECO:0000313" key="2">
    <source>
        <dbReference type="EMBL" id="CNU52330.1"/>
    </source>
</evidence>
<dbReference type="Proteomes" id="UP000039541">
    <property type="component" value="Unassembled WGS sequence"/>
</dbReference>
<gene>
    <name evidence="3" type="ORF">ERS008198_04083</name>
    <name evidence="2" type="ORF">ERS008202_02944</name>
    <name evidence="1" type="ORF">ERS008207_01640</name>
</gene>
<protein>
    <submittedName>
        <fullName evidence="1">Uncharacterized protein</fullName>
    </submittedName>
</protein>
<dbReference type="Proteomes" id="UP000041314">
    <property type="component" value="Unassembled WGS sequence"/>
</dbReference>
<proteinExistence type="predicted"/>
<dbReference type="AlphaFoldDB" id="A0A655CAC2"/>
<name>A0A655CAC2_SALET</name>
<accession>A0A655CAC2</accession>
<evidence type="ECO:0000313" key="6">
    <source>
        <dbReference type="Proteomes" id="UP000042394"/>
    </source>
</evidence>